<sequence>MTLDRSYLQNLSKTNLKVQKTTPKDGMSWQLKSSPLDQERDGERIESGIKRGKFAQANNGIDFAKKAGQEKKKREANAVLIDLSNPYGQGKNPYTTQIILNKPGTSASTDSLSLPKVNAASAPNTQSTRPAQQSERGRRNMITITPLKPLEPSYTKSYDPNAKCDYHTGAIGHPTKKCWGFKHKVQDLIEGGWLAFKEKEPNVNNNPLPIHGRQSINSLSHEGLNQESDEIGSSRTHSTQVAVIE</sequence>
<proteinExistence type="predicted"/>
<organism evidence="2 3">
    <name type="scientific">Mucuna pruriens</name>
    <name type="common">Velvet bean</name>
    <name type="synonym">Dolichos pruriens</name>
    <dbReference type="NCBI Taxonomy" id="157652"/>
    <lineage>
        <taxon>Eukaryota</taxon>
        <taxon>Viridiplantae</taxon>
        <taxon>Streptophyta</taxon>
        <taxon>Embryophyta</taxon>
        <taxon>Tracheophyta</taxon>
        <taxon>Spermatophyta</taxon>
        <taxon>Magnoliopsida</taxon>
        <taxon>eudicotyledons</taxon>
        <taxon>Gunneridae</taxon>
        <taxon>Pentapetalae</taxon>
        <taxon>rosids</taxon>
        <taxon>fabids</taxon>
        <taxon>Fabales</taxon>
        <taxon>Fabaceae</taxon>
        <taxon>Papilionoideae</taxon>
        <taxon>50 kb inversion clade</taxon>
        <taxon>NPAAA clade</taxon>
        <taxon>indigoferoid/millettioid clade</taxon>
        <taxon>Phaseoleae</taxon>
        <taxon>Mucuna</taxon>
    </lineage>
</organism>
<evidence type="ECO:0000256" key="1">
    <source>
        <dbReference type="SAM" id="MobiDB-lite"/>
    </source>
</evidence>
<dbReference type="Proteomes" id="UP000257109">
    <property type="component" value="Unassembled WGS sequence"/>
</dbReference>
<feature type="region of interest" description="Disordered" evidence="1">
    <location>
        <begin position="14"/>
        <end position="43"/>
    </location>
</feature>
<dbReference type="EMBL" id="QJKJ01004832">
    <property type="protein sequence ID" value="RDX92589.1"/>
    <property type="molecule type" value="Genomic_DNA"/>
</dbReference>
<keyword evidence="3" id="KW-1185">Reference proteome</keyword>
<gene>
    <name evidence="2" type="ORF">CR513_25245</name>
</gene>
<feature type="region of interest" description="Disordered" evidence="1">
    <location>
        <begin position="224"/>
        <end position="245"/>
    </location>
</feature>
<feature type="region of interest" description="Disordered" evidence="1">
    <location>
        <begin position="105"/>
        <end position="138"/>
    </location>
</feature>
<accession>A0A371GPX1</accession>
<feature type="non-terminal residue" evidence="2">
    <location>
        <position position="1"/>
    </location>
</feature>
<comment type="caution">
    <text evidence="2">The sequence shown here is derived from an EMBL/GenBank/DDBJ whole genome shotgun (WGS) entry which is preliminary data.</text>
</comment>
<evidence type="ECO:0000313" key="2">
    <source>
        <dbReference type="EMBL" id="RDX92589.1"/>
    </source>
</evidence>
<reference evidence="2" key="1">
    <citation type="submission" date="2018-05" db="EMBL/GenBank/DDBJ databases">
        <title>Draft genome of Mucuna pruriens seed.</title>
        <authorList>
            <person name="Nnadi N.E."/>
            <person name="Vos R."/>
            <person name="Hasami M.H."/>
            <person name="Devisetty U.K."/>
            <person name="Aguiy J.C."/>
        </authorList>
    </citation>
    <scope>NUCLEOTIDE SEQUENCE [LARGE SCALE GENOMIC DNA]</scope>
    <source>
        <strain evidence="2">JCA_2017</strain>
    </source>
</reference>
<dbReference type="PANTHER" id="PTHR32108">
    <property type="entry name" value="DNA-DIRECTED RNA POLYMERASE SUBUNIT ALPHA"/>
    <property type="match status" value="1"/>
</dbReference>
<feature type="compositionally biased region" description="Polar residues" evidence="1">
    <location>
        <begin position="121"/>
        <end position="134"/>
    </location>
</feature>
<dbReference type="OrthoDB" id="1743010at2759"/>
<evidence type="ECO:0000313" key="3">
    <source>
        <dbReference type="Proteomes" id="UP000257109"/>
    </source>
</evidence>
<protein>
    <submittedName>
        <fullName evidence="2">Uncharacterized protein</fullName>
    </submittedName>
</protein>
<dbReference type="AlphaFoldDB" id="A0A371GPX1"/>
<name>A0A371GPX1_MUCPR</name>